<reference evidence="5 6" key="1">
    <citation type="submission" date="2020-04" db="EMBL/GenBank/DDBJ databases">
        <title>Draft genome of Pyxidicoccus fallax type strain.</title>
        <authorList>
            <person name="Whitworth D.E."/>
        </authorList>
    </citation>
    <scope>NUCLEOTIDE SEQUENCE [LARGE SCALE GENOMIC DNA]</scope>
    <source>
        <strain evidence="5 6">DSM 14698</strain>
    </source>
</reference>
<comment type="cofactor">
    <cofactor evidence="1">
        <name>FMN</name>
        <dbReference type="ChEBI" id="CHEBI:58210"/>
    </cofactor>
</comment>
<organism evidence="5 6">
    <name type="scientific">Pyxidicoccus fallax</name>
    <dbReference type="NCBI Taxonomy" id="394095"/>
    <lineage>
        <taxon>Bacteria</taxon>
        <taxon>Pseudomonadati</taxon>
        <taxon>Myxococcota</taxon>
        <taxon>Myxococcia</taxon>
        <taxon>Myxococcales</taxon>
        <taxon>Cystobacterineae</taxon>
        <taxon>Myxococcaceae</taxon>
        <taxon>Pyxidicoccus</taxon>
    </lineage>
</organism>
<dbReference type="PANTHER" id="PTHR43567:SF1">
    <property type="entry name" value="FLAVOREDOXIN"/>
    <property type="match status" value="1"/>
</dbReference>
<evidence type="ECO:0000256" key="2">
    <source>
        <dbReference type="ARBA" id="ARBA00022630"/>
    </source>
</evidence>
<feature type="domain" description="Flavin reductase like" evidence="4">
    <location>
        <begin position="13"/>
        <end position="162"/>
    </location>
</feature>
<name>A0A848LNX0_9BACT</name>
<keyword evidence="2" id="KW-0285">Flavoprotein</keyword>
<dbReference type="Pfam" id="PF01613">
    <property type="entry name" value="Flavin_Reduct"/>
    <property type="match status" value="1"/>
</dbReference>
<sequence>MRVPLELRRAYKLLNHGPTTLVTSAAQGRTNVMAAAWAMPIDFEPPKVAVVIAEGTLTRELVDASGEFTLCVPTRAQLEQVYAVGSASGRDEDKWASSGLVAVPASRVKAPLVEGCVGWLECRALPEADVQRKYDLFIAEVVAAWVEDSVWKDNGWDFSAGDAYRPIHHLAGGVFFATGERMQAHKPEAPKK</sequence>
<dbReference type="InterPro" id="IPR002563">
    <property type="entry name" value="Flavin_Rdtase-like_dom"/>
</dbReference>
<dbReference type="PANTHER" id="PTHR43567">
    <property type="entry name" value="FLAVOREDOXIN-RELATED-RELATED"/>
    <property type="match status" value="1"/>
</dbReference>
<dbReference type="AlphaFoldDB" id="A0A848LNX0"/>
<dbReference type="InterPro" id="IPR052174">
    <property type="entry name" value="Flavoredoxin"/>
</dbReference>
<comment type="similarity">
    <text evidence="3">Belongs to the flavoredoxin family.</text>
</comment>
<dbReference type="GO" id="GO:0016646">
    <property type="term" value="F:oxidoreductase activity, acting on the CH-NH group of donors, NAD or NADP as acceptor"/>
    <property type="evidence" value="ECO:0007669"/>
    <property type="project" value="UniProtKB-ARBA"/>
</dbReference>
<evidence type="ECO:0000313" key="6">
    <source>
        <dbReference type="Proteomes" id="UP000518300"/>
    </source>
</evidence>
<proteinExistence type="inferred from homology"/>
<dbReference type="SUPFAM" id="SSF50475">
    <property type="entry name" value="FMN-binding split barrel"/>
    <property type="match status" value="1"/>
</dbReference>
<evidence type="ECO:0000313" key="5">
    <source>
        <dbReference type="EMBL" id="NMO19234.1"/>
    </source>
</evidence>
<evidence type="ECO:0000259" key="4">
    <source>
        <dbReference type="SMART" id="SM00903"/>
    </source>
</evidence>
<dbReference type="Gene3D" id="2.30.110.10">
    <property type="entry name" value="Electron Transport, Fmn-binding Protein, Chain A"/>
    <property type="match status" value="1"/>
</dbReference>
<comment type="caution">
    <text evidence="5">The sequence shown here is derived from an EMBL/GenBank/DDBJ whole genome shotgun (WGS) entry which is preliminary data.</text>
</comment>
<dbReference type="InterPro" id="IPR012349">
    <property type="entry name" value="Split_barrel_FMN-bd"/>
</dbReference>
<dbReference type="SMART" id="SM00903">
    <property type="entry name" value="Flavin_Reduct"/>
    <property type="match status" value="1"/>
</dbReference>
<dbReference type="EMBL" id="JABBJJ010000174">
    <property type="protein sequence ID" value="NMO19234.1"/>
    <property type="molecule type" value="Genomic_DNA"/>
</dbReference>
<evidence type="ECO:0000256" key="3">
    <source>
        <dbReference type="ARBA" id="ARBA00038054"/>
    </source>
</evidence>
<accession>A0A848LNX0</accession>
<dbReference type="RefSeq" id="WP_169348486.1">
    <property type="nucleotide sequence ID" value="NZ_JABBJJ010000174.1"/>
</dbReference>
<dbReference type="Proteomes" id="UP000518300">
    <property type="component" value="Unassembled WGS sequence"/>
</dbReference>
<protein>
    <submittedName>
        <fullName evidence="5">Flavin reductase family protein</fullName>
    </submittedName>
</protein>
<evidence type="ECO:0000256" key="1">
    <source>
        <dbReference type="ARBA" id="ARBA00001917"/>
    </source>
</evidence>
<keyword evidence="6" id="KW-1185">Reference proteome</keyword>
<gene>
    <name evidence="5" type="ORF">HG543_30840</name>
</gene>
<dbReference type="GO" id="GO:0010181">
    <property type="term" value="F:FMN binding"/>
    <property type="evidence" value="ECO:0007669"/>
    <property type="project" value="InterPro"/>
</dbReference>